<keyword evidence="4" id="KW-1185">Reference proteome</keyword>
<dbReference type="Proteomes" id="UP000010846">
    <property type="component" value="Chromosome"/>
</dbReference>
<dbReference type="AlphaFoldDB" id="L0IAM9"/>
<keyword evidence="1" id="KW-0732">Signal</keyword>
<sequence length="452" mass="47590">MVKRLDRRTVLRSTGAFGAAGMASLAGCIADPGDGGGGGGDTFKIGALQPTSGDLAYYGEISLMGFYSGLAHRYGADPVESVETGTYEMETDDGPTFEFVVQDTGFDPSTAQSVAEDLIIDEDVDLLFGASSSDSARQISTSVLTETDIPYVVGPAADADITVSNDYCHEQLFRASEHTAMDARAGGRYVAEQGDVSTVAIFAAEGAFGEGVASNYTEVLEGEGIDVLEPRFVESGYSEFGGLFDEAVEQGADGVVGGFTFATLPEFLPTAMEYDEMQAFGGFAELVTNQVIGSTIEATLGEGFTEQDIKDAQLGPFTTRYHWNQYDNPINDSFIDMHVDAYGIVPDLFSAGTFVGGSAVGQAIDESGSTQGADVAAAMRGMTVEETPKGEGAYTFQEHNNQAASSMTVAWPVPTTDEWADSWDAAVMPGEPVETYAADEVMVPASESSCSL</sequence>
<dbReference type="HOGENOM" id="CLU_604973_0_0_2"/>
<protein>
    <submittedName>
        <fullName evidence="3">ABC-type branched-chain amino acid transport system, periplasmic component</fullName>
    </submittedName>
</protein>
<dbReference type="RefSeq" id="WP_015301269.1">
    <property type="nucleotide sequence ID" value="NC_019964.1"/>
</dbReference>
<dbReference type="EMBL" id="CP003050">
    <property type="protein sequence ID" value="AGB16655.1"/>
    <property type="molecule type" value="Genomic_DNA"/>
</dbReference>
<dbReference type="Pfam" id="PF13458">
    <property type="entry name" value="Peripla_BP_6"/>
    <property type="match status" value="1"/>
</dbReference>
<dbReference type="InterPro" id="IPR028082">
    <property type="entry name" value="Peripla_BP_I"/>
</dbReference>
<dbReference type="eggNOG" id="arCOG01023">
    <property type="taxonomic scope" value="Archaea"/>
</dbReference>
<evidence type="ECO:0000259" key="2">
    <source>
        <dbReference type="Pfam" id="PF13458"/>
    </source>
</evidence>
<organism evidence="3 4">
    <name type="scientific">Halovivax ruber (strain DSM 18193 / JCM 13892 / XH-70)</name>
    <dbReference type="NCBI Taxonomy" id="797302"/>
    <lineage>
        <taxon>Archaea</taxon>
        <taxon>Methanobacteriati</taxon>
        <taxon>Methanobacteriota</taxon>
        <taxon>Stenosarchaea group</taxon>
        <taxon>Halobacteria</taxon>
        <taxon>Halobacteriales</taxon>
        <taxon>Natrialbaceae</taxon>
        <taxon>Halovivax</taxon>
    </lineage>
</organism>
<dbReference type="PANTHER" id="PTHR30483:SF6">
    <property type="entry name" value="PERIPLASMIC BINDING PROTEIN OF ABC TRANSPORTER FOR NATURAL AMINO ACIDS"/>
    <property type="match status" value="1"/>
</dbReference>
<feature type="domain" description="Leucine-binding protein" evidence="2">
    <location>
        <begin position="43"/>
        <end position="410"/>
    </location>
</feature>
<reference evidence="3" key="1">
    <citation type="submission" date="2011-09" db="EMBL/GenBank/DDBJ databases">
        <title>Complete sequence of Halovivax ruber XH-70.</title>
        <authorList>
            <consortium name="US DOE Joint Genome Institute"/>
            <person name="Lucas S."/>
            <person name="Han J."/>
            <person name="Lapidus A."/>
            <person name="Cheng J.-F."/>
            <person name="Goodwin L."/>
            <person name="Pitluck S."/>
            <person name="Peters L."/>
            <person name="Mikhailova N."/>
            <person name="Davenport K."/>
            <person name="Detter J.C."/>
            <person name="Han C."/>
            <person name="Tapia R."/>
            <person name="Land M."/>
            <person name="Hauser L."/>
            <person name="Kyrpides N."/>
            <person name="Ivanova N."/>
            <person name="Pagani I."/>
            <person name="Sproer C."/>
            <person name="Anderson I."/>
            <person name="Woyke T."/>
        </authorList>
    </citation>
    <scope>NUCLEOTIDE SEQUENCE</scope>
    <source>
        <strain evidence="3">XH-70</strain>
    </source>
</reference>
<dbReference type="SUPFAM" id="SSF53822">
    <property type="entry name" value="Periplasmic binding protein-like I"/>
    <property type="match status" value="1"/>
</dbReference>
<dbReference type="STRING" id="797302.Halru_2063"/>
<dbReference type="InterPro" id="IPR051010">
    <property type="entry name" value="BCAA_transport"/>
</dbReference>
<dbReference type="PANTHER" id="PTHR30483">
    <property type="entry name" value="LEUCINE-SPECIFIC-BINDING PROTEIN"/>
    <property type="match status" value="1"/>
</dbReference>
<proteinExistence type="predicted"/>
<dbReference type="InterPro" id="IPR028081">
    <property type="entry name" value="Leu-bd"/>
</dbReference>
<dbReference type="GeneID" id="14376571"/>
<gene>
    <name evidence="3" type="ordered locus">Halru_2063</name>
</gene>
<dbReference type="OrthoDB" id="199022at2157"/>
<dbReference type="KEGG" id="hru:Halru_2063"/>
<dbReference type="Gene3D" id="3.40.50.2300">
    <property type="match status" value="2"/>
</dbReference>
<evidence type="ECO:0000313" key="4">
    <source>
        <dbReference type="Proteomes" id="UP000010846"/>
    </source>
</evidence>
<dbReference type="PROSITE" id="PS51257">
    <property type="entry name" value="PROKAR_LIPOPROTEIN"/>
    <property type="match status" value="1"/>
</dbReference>
<evidence type="ECO:0000256" key="1">
    <source>
        <dbReference type="ARBA" id="ARBA00022729"/>
    </source>
</evidence>
<evidence type="ECO:0000313" key="3">
    <source>
        <dbReference type="EMBL" id="AGB16655.1"/>
    </source>
</evidence>
<name>L0IAM9_HALRX</name>
<accession>L0IAM9</accession>